<dbReference type="AlphaFoldDB" id="A0A0F9M1K0"/>
<feature type="transmembrane region" description="Helical" evidence="1">
    <location>
        <begin position="6"/>
        <end position="26"/>
    </location>
</feature>
<dbReference type="EMBL" id="LAZR01006296">
    <property type="protein sequence ID" value="KKM93216.1"/>
    <property type="molecule type" value="Genomic_DNA"/>
</dbReference>
<comment type="caution">
    <text evidence="2">The sequence shown here is derived from an EMBL/GenBank/DDBJ whole genome shotgun (WGS) entry which is preliminary data.</text>
</comment>
<proteinExistence type="predicted"/>
<keyword evidence="1" id="KW-1133">Transmembrane helix</keyword>
<keyword evidence="1" id="KW-0812">Transmembrane</keyword>
<organism evidence="2">
    <name type="scientific">marine sediment metagenome</name>
    <dbReference type="NCBI Taxonomy" id="412755"/>
    <lineage>
        <taxon>unclassified sequences</taxon>
        <taxon>metagenomes</taxon>
        <taxon>ecological metagenomes</taxon>
    </lineage>
</organism>
<keyword evidence="1" id="KW-0472">Membrane</keyword>
<protein>
    <submittedName>
        <fullName evidence="2">Uncharacterized protein</fullName>
    </submittedName>
</protein>
<accession>A0A0F9M1K0</accession>
<name>A0A0F9M1K0_9ZZZZ</name>
<evidence type="ECO:0000313" key="2">
    <source>
        <dbReference type="EMBL" id="KKM93216.1"/>
    </source>
</evidence>
<sequence length="73" mass="8162">MIGIGFEHVIGGIIIVLISAAVLGIFRLNGKFIQFEATIKAKLDAFEKWTHSIDKRVNRLEGLHLNKSETEGR</sequence>
<reference evidence="2" key="1">
    <citation type="journal article" date="2015" name="Nature">
        <title>Complex archaea that bridge the gap between prokaryotes and eukaryotes.</title>
        <authorList>
            <person name="Spang A."/>
            <person name="Saw J.H."/>
            <person name="Jorgensen S.L."/>
            <person name="Zaremba-Niedzwiedzka K."/>
            <person name="Martijn J."/>
            <person name="Lind A.E."/>
            <person name="van Eijk R."/>
            <person name="Schleper C."/>
            <person name="Guy L."/>
            <person name="Ettema T.J."/>
        </authorList>
    </citation>
    <scope>NUCLEOTIDE SEQUENCE</scope>
</reference>
<evidence type="ECO:0000256" key="1">
    <source>
        <dbReference type="SAM" id="Phobius"/>
    </source>
</evidence>
<gene>
    <name evidence="2" type="ORF">LCGC14_1210600</name>
</gene>